<dbReference type="InterPro" id="IPR002299">
    <property type="entry name" value="Porin_Neis"/>
</dbReference>
<evidence type="ECO:0000256" key="9">
    <source>
        <dbReference type="ARBA" id="ARBA00023136"/>
    </source>
</evidence>
<evidence type="ECO:0000256" key="7">
    <source>
        <dbReference type="ARBA" id="ARBA00023065"/>
    </source>
</evidence>
<dbReference type="Proteomes" id="UP000602004">
    <property type="component" value="Unassembled WGS sequence"/>
</dbReference>
<dbReference type="InterPro" id="IPR033900">
    <property type="entry name" value="Gram_neg_porin_domain"/>
</dbReference>
<comment type="subunit">
    <text evidence="2">Homotrimer.</text>
</comment>
<sequence length="394" mass="41833">MPRQEDAAVGLEFSIFVNLQGDLLVKKHTLGILTGLGLAISGIAHAQSSVTLYGIIDEAVRYDTHQNKSGGKLFTMGSGGEIQGSRWGLQGTEDLGGGLSAIFQLEGGFTPNTGVTQQSTPSGAARLFGRTALVGLSSKSYGTLTMGRQYTLAHEMGWTHDIYAFANYTGTVGFQGAGLTGGGRLDNSVRYTSPTLAGFTLKSSYTFGGVAGNVHQNSSPAVSLSYDNGPLSVGAAYQIVNDIGGLTPATSTYGSTYFGVTIPDSSQKIFTAGATYKFGAAKVFGSYIYSHVYPADYRNDSFSTAVQYFITPSLVLDLPFYIDFVHHAGQAGTRITTGPTFDYFLSKRTDVYVGVDYNHLTGAWTTLAAASGSNQPFYGFNSLFEATIGLRHKF</sequence>
<name>A0ABQ1N9A1_9BURK</name>
<keyword evidence="9" id="KW-0472">Membrane</keyword>
<evidence type="ECO:0000256" key="5">
    <source>
        <dbReference type="ARBA" id="ARBA00022692"/>
    </source>
</evidence>
<evidence type="ECO:0000256" key="2">
    <source>
        <dbReference type="ARBA" id="ARBA00011233"/>
    </source>
</evidence>
<evidence type="ECO:0000256" key="1">
    <source>
        <dbReference type="ARBA" id="ARBA00004571"/>
    </source>
</evidence>
<keyword evidence="10" id="KW-0998">Cell outer membrane</keyword>
<dbReference type="PANTHER" id="PTHR34501">
    <property type="entry name" value="PROTEIN YDDL-RELATED"/>
    <property type="match status" value="1"/>
</dbReference>
<dbReference type="SUPFAM" id="SSF56935">
    <property type="entry name" value="Porins"/>
    <property type="match status" value="1"/>
</dbReference>
<evidence type="ECO:0000256" key="6">
    <source>
        <dbReference type="ARBA" id="ARBA00022729"/>
    </source>
</evidence>
<dbReference type="CDD" id="cd00342">
    <property type="entry name" value="gram_neg_porins"/>
    <property type="match status" value="1"/>
</dbReference>
<dbReference type="Pfam" id="PF13609">
    <property type="entry name" value="Porin_4"/>
    <property type="match status" value="1"/>
</dbReference>
<evidence type="ECO:0000256" key="4">
    <source>
        <dbReference type="ARBA" id="ARBA00022452"/>
    </source>
</evidence>
<keyword evidence="4" id="KW-1134">Transmembrane beta strand</keyword>
<protein>
    <submittedName>
        <fullName evidence="12">Porin</fullName>
    </submittedName>
</protein>
<gene>
    <name evidence="12" type="ORF">GCM10011400_57470</name>
</gene>
<dbReference type="Gene3D" id="2.40.160.10">
    <property type="entry name" value="Porin"/>
    <property type="match status" value="1"/>
</dbReference>
<evidence type="ECO:0000256" key="10">
    <source>
        <dbReference type="ARBA" id="ARBA00023237"/>
    </source>
</evidence>
<evidence type="ECO:0000259" key="11">
    <source>
        <dbReference type="Pfam" id="PF13609"/>
    </source>
</evidence>
<dbReference type="PRINTS" id="PR00184">
    <property type="entry name" value="NEISSPPORIN"/>
</dbReference>
<keyword evidence="8" id="KW-0626">Porin</keyword>
<keyword evidence="3" id="KW-0813">Transport</keyword>
<dbReference type="EMBL" id="BMHL01000013">
    <property type="protein sequence ID" value="GGC62179.1"/>
    <property type="molecule type" value="Genomic_DNA"/>
</dbReference>
<evidence type="ECO:0000313" key="13">
    <source>
        <dbReference type="Proteomes" id="UP000602004"/>
    </source>
</evidence>
<evidence type="ECO:0000313" key="12">
    <source>
        <dbReference type="EMBL" id="GGC62179.1"/>
    </source>
</evidence>
<comment type="caution">
    <text evidence="12">The sequence shown here is derived from an EMBL/GenBank/DDBJ whole genome shotgun (WGS) entry which is preliminary data.</text>
</comment>
<evidence type="ECO:0000256" key="3">
    <source>
        <dbReference type="ARBA" id="ARBA00022448"/>
    </source>
</evidence>
<keyword evidence="7" id="KW-0406">Ion transport</keyword>
<proteinExistence type="predicted"/>
<comment type="subcellular location">
    <subcellularLocation>
        <location evidence="1">Cell outer membrane</location>
        <topology evidence="1">Multi-pass membrane protein</topology>
    </subcellularLocation>
</comment>
<keyword evidence="13" id="KW-1185">Reference proteome</keyword>
<dbReference type="InterPro" id="IPR023614">
    <property type="entry name" value="Porin_dom_sf"/>
</dbReference>
<feature type="domain" description="Porin" evidence="11">
    <location>
        <begin position="39"/>
        <end position="360"/>
    </location>
</feature>
<accession>A0ABQ1N9A1</accession>
<organism evidence="12 13">
    <name type="scientific">Paraburkholderia caffeinilytica</name>
    <dbReference type="NCBI Taxonomy" id="1761016"/>
    <lineage>
        <taxon>Bacteria</taxon>
        <taxon>Pseudomonadati</taxon>
        <taxon>Pseudomonadota</taxon>
        <taxon>Betaproteobacteria</taxon>
        <taxon>Burkholderiales</taxon>
        <taxon>Burkholderiaceae</taxon>
        <taxon>Paraburkholderia</taxon>
    </lineage>
</organism>
<evidence type="ECO:0000256" key="8">
    <source>
        <dbReference type="ARBA" id="ARBA00023114"/>
    </source>
</evidence>
<keyword evidence="5" id="KW-0812">Transmembrane</keyword>
<keyword evidence="6" id="KW-0732">Signal</keyword>
<dbReference type="InterPro" id="IPR050298">
    <property type="entry name" value="Gram-neg_bact_OMP"/>
</dbReference>
<dbReference type="PANTHER" id="PTHR34501:SF9">
    <property type="entry name" value="MAJOR OUTER MEMBRANE PROTEIN P.IA"/>
    <property type="match status" value="1"/>
</dbReference>
<reference evidence="13" key="1">
    <citation type="journal article" date="2019" name="Int. J. Syst. Evol. Microbiol.">
        <title>The Global Catalogue of Microorganisms (GCM) 10K type strain sequencing project: providing services to taxonomists for standard genome sequencing and annotation.</title>
        <authorList>
            <consortium name="The Broad Institute Genomics Platform"/>
            <consortium name="The Broad Institute Genome Sequencing Center for Infectious Disease"/>
            <person name="Wu L."/>
            <person name="Ma J."/>
        </authorList>
    </citation>
    <scope>NUCLEOTIDE SEQUENCE [LARGE SCALE GENOMIC DNA]</scope>
    <source>
        <strain evidence="13">CGMCC 1.15103</strain>
    </source>
</reference>